<dbReference type="InterPro" id="IPR019786">
    <property type="entry name" value="Zinc_finger_PHD-type_CS"/>
</dbReference>
<keyword evidence="3" id="KW-0862">Zinc</keyword>
<evidence type="ECO:0000259" key="4">
    <source>
        <dbReference type="Pfam" id="PF04500"/>
    </source>
</evidence>
<dbReference type="RefSeq" id="XP_014678924.1">
    <property type="nucleotide sequence ID" value="XM_014823438.1"/>
</dbReference>
<dbReference type="Gene3D" id="2.20.25.240">
    <property type="match status" value="1"/>
</dbReference>
<keyword evidence="5" id="KW-1185">Reference proteome</keyword>
<gene>
    <name evidence="6" type="primary">LOC106818765</name>
</gene>
<keyword evidence="2" id="KW-0863">Zinc-finger</keyword>
<feature type="domain" description="FLYWCH-type" evidence="4">
    <location>
        <begin position="91"/>
        <end position="150"/>
    </location>
</feature>
<name>A0ABM1F3A3_PRICU</name>
<reference evidence="6" key="1">
    <citation type="submission" date="2025-08" db="UniProtKB">
        <authorList>
            <consortium name="RefSeq"/>
        </authorList>
    </citation>
    <scope>IDENTIFICATION</scope>
</reference>
<evidence type="ECO:0000313" key="6">
    <source>
        <dbReference type="RefSeq" id="XP_014678924.1"/>
    </source>
</evidence>
<evidence type="ECO:0000256" key="1">
    <source>
        <dbReference type="ARBA" id="ARBA00022723"/>
    </source>
</evidence>
<dbReference type="Proteomes" id="UP000695022">
    <property type="component" value="Unplaced"/>
</dbReference>
<proteinExistence type="predicted"/>
<protein>
    <submittedName>
        <fullName evidence="6">Uncharacterized protein LOC106818765</fullName>
    </submittedName>
</protein>
<dbReference type="GeneID" id="106818765"/>
<dbReference type="Gene3D" id="3.30.40.10">
    <property type="entry name" value="Zinc/RING finger domain, C3HC4 (zinc finger)"/>
    <property type="match status" value="1"/>
</dbReference>
<evidence type="ECO:0000256" key="2">
    <source>
        <dbReference type="ARBA" id="ARBA00022771"/>
    </source>
</evidence>
<accession>A0ABM1F3A3</accession>
<organism evidence="5 6">
    <name type="scientific">Priapulus caudatus</name>
    <name type="common">Priapulid worm</name>
    <dbReference type="NCBI Taxonomy" id="37621"/>
    <lineage>
        <taxon>Eukaryota</taxon>
        <taxon>Metazoa</taxon>
        <taxon>Ecdysozoa</taxon>
        <taxon>Scalidophora</taxon>
        <taxon>Priapulida</taxon>
        <taxon>Priapulimorpha</taxon>
        <taxon>Priapulimorphida</taxon>
        <taxon>Priapulidae</taxon>
        <taxon>Priapulus</taxon>
    </lineage>
</organism>
<sequence>MGINDCVECSREVSSRQHALSCDICSSWQHRICNTGISLDVYRAMVKEGTDIPFICSKCKMCNNSSLQEPELLDSVLPDTAVTFTLVEQGSQRARAKLVSSDGYEYTRKVSKGNFTYWRCSKRSKAINCPASGVTERCPVQKEYERPHSHRQTR</sequence>
<keyword evidence="1" id="KW-0479">Metal-binding</keyword>
<evidence type="ECO:0000256" key="3">
    <source>
        <dbReference type="ARBA" id="ARBA00022833"/>
    </source>
</evidence>
<dbReference type="Pfam" id="PF04500">
    <property type="entry name" value="FLYWCH"/>
    <property type="match status" value="1"/>
</dbReference>
<dbReference type="InterPro" id="IPR007588">
    <property type="entry name" value="Znf_FLYWCH"/>
</dbReference>
<feature type="non-terminal residue" evidence="6">
    <location>
        <position position="154"/>
    </location>
</feature>
<dbReference type="InterPro" id="IPR011011">
    <property type="entry name" value="Znf_FYVE_PHD"/>
</dbReference>
<evidence type="ECO:0000313" key="5">
    <source>
        <dbReference type="Proteomes" id="UP000695022"/>
    </source>
</evidence>
<dbReference type="SUPFAM" id="SSF57903">
    <property type="entry name" value="FYVE/PHD zinc finger"/>
    <property type="match status" value="1"/>
</dbReference>
<dbReference type="InterPro" id="IPR013083">
    <property type="entry name" value="Znf_RING/FYVE/PHD"/>
</dbReference>
<dbReference type="PROSITE" id="PS01359">
    <property type="entry name" value="ZF_PHD_1"/>
    <property type="match status" value="1"/>
</dbReference>